<comment type="caution">
    <text evidence="4">The sequence shown here is derived from an EMBL/GenBank/DDBJ whole genome shotgun (WGS) entry which is preliminary data.</text>
</comment>
<dbReference type="EMBL" id="QRZF01000005">
    <property type="protein sequence ID" value="RGV54685.1"/>
    <property type="molecule type" value="Genomic_DNA"/>
</dbReference>
<feature type="signal peptide" evidence="1">
    <location>
        <begin position="1"/>
        <end position="20"/>
    </location>
</feature>
<feature type="domain" description="DUF4114" evidence="2">
    <location>
        <begin position="345"/>
        <end position="427"/>
    </location>
</feature>
<reference evidence="4 5" key="1">
    <citation type="submission" date="2018-08" db="EMBL/GenBank/DDBJ databases">
        <title>A genome reference for cultivated species of the human gut microbiota.</title>
        <authorList>
            <person name="Zou Y."/>
            <person name="Xue W."/>
            <person name="Luo G."/>
        </authorList>
    </citation>
    <scope>NUCLEOTIDE SEQUENCE [LARGE SCALE GENOMIC DNA]</scope>
    <source>
        <strain evidence="4 5">AF14-32</strain>
    </source>
</reference>
<feature type="chain" id="PRO_5019186689" evidence="1">
    <location>
        <begin position="21"/>
        <end position="677"/>
    </location>
</feature>
<evidence type="ECO:0000313" key="5">
    <source>
        <dbReference type="Proteomes" id="UP000283850"/>
    </source>
</evidence>
<dbReference type="RefSeq" id="WP_118420786.1">
    <property type="nucleotide sequence ID" value="NZ_QRZF01000005.1"/>
</dbReference>
<dbReference type="PROSITE" id="PS51257">
    <property type="entry name" value="PROKAR_LIPOPROTEIN"/>
    <property type="match status" value="1"/>
</dbReference>
<dbReference type="AlphaFoldDB" id="A0A412YBA8"/>
<evidence type="ECO:0000313" key="4">
    <source>
        <dbReference type="EMBL" id="RGV54685.1"/>
    </source>
</evidence>
<gene>
    <name evidence="4" type="ORF">DWW10_09265</name>
</gene>
<evidence type="ECO:0000259" key="3">
    <source>
        <dbReference type="Pfam" id="PF16130"/>
    </source>
</evidence>
<dbReference type="InterPro" id="IPR032295">
    <property type="entry name" value="DUF4842"/>
</dbReference>
<proteinExistence type="predicted"/>
<feature type="domain" description="DUF4842" evidence="3">
    <location>
        <begin position="532"/>
        <end position="669"/>
    </location>
</feature>
<dbReference type="InterPro" id="IPR031025">
    <property type="entry name" value="LruC_dom"/>
</dbReference>
<dbReference type="NCBIfam" id="TIGR04456">
    <property type="entry name" value="LruC_dom"/>
    <property type="match status" value="1"/>
</dbReference>
<keyword evidence="1" id="KW-0732">Signal</keyword>
<evidence type="ECO:0000259" key="2">
    <source>
        <dbReference type="Pfam" id="PF13448"/>
    </source>
</evidence>
<dbReference type="Proteomes" id="UP000283850">
    <property type="component" value="Unassembled WGS sequence"/>
</dbReference>
<dbReference type="Pfam" id="PF16130">
    <property type="entry name" value="DUF4842"/>
    <property type="match status" value="1"/>
</dbReference>
<accession>A0A412YBA8</accession>
<dbReference type="Pfam" id="PF13448">
    <property type="entry name" value="DUF4114"/>
    <property type="match status" value="1"/>
</dbReference>
<protein>
    <submittedName>
        <fullName evidence="4">LruC domain-containing protein</fullName>
    </submittedName>
</protein>
<organism evidence="4 5">
    <name type="scientific">Bacteroides intestinalis</name>
    <dbReference type="NCBI Taxonomy" id="329854"/>
    <lineage>
        <taxon>Bacteria</taxon>
        <taxon>Pseudomonadati</taxon>
        <taxon>Bacteroidota</taxon>
        <taxon>Bacteroidia</taxon>
        <taxon>Bacteroidales</taxon>
        <taxon>Bacteroidaceae</taxon>
        <taxon>Bacteroides</taxon>
    </lineage>
</organism>
<sequence>MMRVNQLLGMGACFAMLALAGCMDKDVYDPGKDPTVLKPESEYFDFTTTTNVAFEVNYGEIGSNALIEIFTEDPISYNETGSFVIQGEPVYKIFADAKGRFVGDVELPTAAKVVYVFSPTWGVPMCVEADVENGKVTVNETDATSRAAAATRAESELRLVTVNSAQKVYSLVEIDNEYGKPKDINGLIDKKGGDLGQSFINNVQKALWKGKSTKPGNLDNRNYVRDTERVNTTIAETYQDEHGQTVTVTDAELFFTFLTESGWNQNVVGYYYYKTNECPDTPSGVTKIVIFPNASITGNVPYSKKHAGQQSGGYYDYGKKNAPLETNQRVQLLFQDNEGHLSTKFPAGYTIGYFIIANGFKCGEDDLDDAINTKKSFVYSNKEWNKNYEGQQARFISLTAEGGTVVYGVEDGGDTSYEDVLFCIDANPNEAIFDPDRPVIDPDPDEPEVSETENTYLSFAYEDIWPSGGDYDLNDVIIEYHRSITFNKDNYVSEVKETYEPVQRDDAATNRNAFAVQYATDQRGEIVLPSGAVDETQTNSIILFSNAMDVINQKFVITRTFAAGAMKKDALKVGNSVLNPYIIVNYEGAGKDNRTEVHLPKSKATNLANSDQIGKEADAYYVNKDGKHPFAISIPGTFTPVTETVMIDKEYPDFEKWVESDGKEYTDWYKNYQKSAN</sequence>
<dbReference type="InterPro" id="IPR025193">
    <property type="entry name" value="DUF4114"/>
</dbReference>
<name>A0A412YBA8_9BACE</name>
<evidence type="ECO:0000256" key="1">
    <source>
        <dbReference type="SAM" id="SignalP"/>
    </source>
</evidence>